<dbReference type="Proteomes" id="UP000594638">
    <property type="component" value="Unassembled WGS sequence"/>
</dbReference>
<gene>
    <name evidence="3" type="ORF">OLEA9_A035309</name>
    <name evidence="2" type="ORF">OLEA9_A039214</name>
</gene>
<sequence>MAARSSYQLEAHTSLFTIHPITGLNSGRNRVKIAQKQPASSLKNGRYLHFRRHPDYAHHPAKLDSSNPNSGADDANQFGGPPPLPPPHHEEAFAHMGHSNLDSIRTNRKITRQNMGQQQ</sequence>
<comment type="caution">
    <text evidence="2">The sequence shown here is derived from an EMBL/GenBank/DDBJ whole genome shotgun (WGS) entry which is preliminary data.</text>
</comment>
<proteinExistence type="predicted"/>
<dbReference type="Gramene" id="OE9A035309T1">
    <property type="protein sequence ID" value="OE9A035309C1"/>
    <property type="gene ID" value="OE9A035309"/>
</dbReference>
<dbReference type="EMBL" id="CACTIH010007397">
    <property type="protein sequence ID" value="CAA3012338.1"/>
    <property type="molecule type" value="Genomic_DNA"/>
</dbReference>
<dbReference type="Gramene" id="OE9A039214T1">
    <property type="protein sequence ID" value="OE9A039214C1"/>
    <property type="gene ID" value="OE9A039214"/>
</dbReference>
<dbReference type="AlphaFoldDB" id="A0A8S0SLY3"/>
<name>A0A8S0SLY3_OLEEU</name>
<organism evidence="2 4">
    <name type="scientific">Olea europaea subsp. europaea</name>
    <dbReference type="NCBI Taxonomy" id="158383"/>
    <lineage>
        <taxon>Eukaryota</taxon>
        <taxon>Viridiplantae</taxon>
        <taxon>Streptophyta</taxon>
        <taxon>Embryophyta</taxon>
        <taxon>Tracheophyta</taxon>
        <taxon>Spermatophyta</taxon>
        <taxon>Magnoliopsida</taxon>
        <taxon>eudicotyledons</taxon>
        <taxon>Gunneridae</taxon>
        <taxon>Pentapetalae</taxon>
        <taxon>asterids</taxon>
        <taxon>lamiids</taxon>
        <taxon>Lamiales</taxon>
        <taxon>Oleaceae</taxon>
        <taxon>Oleeae</taxon>
        <taxon>Olea</taxon>
    </lineage>
</organism>
<accession>A0A8S0SLY3</accession>
<evidence type="ECO:0000313" key="4">
    <source>
        <dbReference type="Proteomes" id="UP000594638"/>
    </source>
</evidence>
<dbReference type="EMBL" id="CACTIH010005444">
    <property type="protein sequence ID" value="CAA2993021.1"/>
    <property type="molecule type" value="Genomic_DNA"/>
</dbReference>
<keyword evidence="4" id="KW-1185">Reference proteome</keyword>
<evidence type="ECO:0000313" key="3">
    <source>
        <dbReference type="EMBL" id="CAA3012338.1"/>
    </source>
</evidence>
<evidence type="ECO:0000313" key="2">
    <source>
        <dbReference type="EMBL" id="CAA2993021.1"/>
    </source>
</evidence>
<protein>
    <submittedName>
        <fullName evidence="2">Uncharacterized protein</fullName>
    </submittedName>
</protein>
<reference evidence="2 4" key="1">
    <citation type="submission" date="2019-12" db="EMBL/GenBank/DDBJ databases">
        <authorList>
            <person name="Alioto T."/>
            <person name="Alioto T."/>
            <person name="Gomez Garrido J."/>
        </authorList>
    </citation>
    <scope>NUCLEOTIDE SEQUENCE [LARGE SCALE GENOMIC DNA]</scope>
</reference>
<feature type="region of interest" description="Disordered" evidence="1">
    <location>
        <begin position="34"/>
        <end position="119"/>
    </location>
</feature>
<evidence type="ECO:0000256" key="1">
    <source>
        <dbReference type="SAM" id="MobiDB-lite"/>
    </source>
</evidence>
<feature type="compositionally biased region" description="Basic and acidic residues" evidence="1">
    <location>
        <begin position="53"/>
        <end position="62"/>
    </location>
</feature>